<dbReference type="InterPro" id="IPR015943">
    <property type="entry name" value="WD40/YVTN_repeat-like_dom_sf"/>
</dbReference>
<gene>
    <name evidence="3" type="ORF">ACFPWU_03540</name>
</gene>
<keyword evidence="2" id="KW-0732">Signal</keyword>
<name>A0ABW1QTC4_9ACTN</name>
<dbReference type="RefSeq" id="WP_128219617.1">
    <property type="nucleotide sequence ID" value="NZ_CP034929.1"/>
</dbReference>
<protein>
    <recommendedName>
        <fullName evidence="5">Secreted protein</fullName>
    </recommendedName>
</protein>
<evidence type="ECO:0008006" key="5">
    <source>
        <dbReference type="Google" id="ProtNLM"/>
    </source>
</evidence>
<sequence>MSRTMSRRTRTLTLSALVPLALVATGCGTDTSSPRATDSPDRGEPAVVVGGDAREVAAITPRALVAHDGTLTLLDTETGETVTTAHTDGFVRLSEAGDGRHVVVADGDKFRVFDTGIVSAQHGDHAHHHEHTPGLSPVTHDSPTAGHAVPHEGWTALFSDGTGEIEVLRTEDLTTPDAPKERLATGAAHHGVAMILDDDAVLHTVGTAEERHTVAVTRNGKTLARTDACPNVHGEAAAAHDRDGDVVVIGCTDGPVVLRGGEFHKVKIDETYARTGNLAGHPESPFVLTDYKTDPDADLERPTQVAVVDTRDASLRTVSLGNDAGDSYWFRSLGRGPDGEALVLTYDGSIRVIDPATGRQTGAIEAITPWTENKDWQQPGPVLEVVGDFAYVSDAAASELVVVDLVTATVERRLPLPSGVTELVVTDGVAPHAHAH</sequence>
<proteinExistence type="predicted"/>
<feature type="chain" id="PRO_5046872079" description="Secreted protein" evidence="2">
    <location>
        <begin position="25"/>
        <end position="436"/>
    </location>
</feature>
<keyword evidence="4" id="KW-1185">Reference proteome</keyword>
<comment type="caution">
    <text evidence="3">The sequence shown here is derived from an EMBL/GenBank/DDBJ whole genome shotgun (WGS) entry which is preliminary data.</text>
</comment>
<feature type="region of interest" description="Disordered" evidence="1">
    <location>
        <begin position="123"/>
        <end position="145"/>
    </location>
</feature>
<reference evidence="4" key="1">
    <citation type="journal article" date="2019" name="Int. J. Syst. Evol. Microbiol.">
        <title>The Global Catalogue of Microorganisms (GCM) 10K type strain sequencing project: providing services to taxonomists for standard genome sequencing and annotation.</title>
        <authorList>
            <consortium name="The Broad Institute Genomics Platform"/>
            <consortium name="The Broad Institute Genome Sequencing Center for Infectious Disease"/>
            <person name="Wu L."/>
            <person name="Ma J."/>
        </authorList>
    </citation>
    <scope>NUCLEOTIDE SEQUENCE [LARGE SCALE GENOMIC DNA]</scope>
    <source>
        <strain evidence="4">DFY28</strain>
    </source>
</reference>
<evidence type="ECO:0000313" key="3">
    <source>
        <dbReference type="EMBL" id="MFC6152737.1"/>
    </source>
</evidence>
<dbReference type="Gene3D" id="2.130.10.10">
    <property type="entry name" value="YVTN repeat-like/Quinoprotein amine dehydrogenase"/>
    <property type="match status" value="1"/>
</dbReference>
<dbReference type="EMBL" id="JBHSQI010000002">
    <property type="protein sequence ID" value="MFC6152737.1"/>
    <property type="molecule type" value="Genomic_DNA"/>
</dbReference>
<dbReference type="SUPFAM" id="SSF50969">
    <property type="entry name" value="YVTN repeat-like/Quinoprotein amine dehydrogenase"/>
    <property type="match status" value="1"/>
</dbReference>
<organism evidence="3 4">
    <name type="scientific">Nocardioides yefusunii</name>
    <dbReference type="NCBI Taxonomy" id="2500546"/>
    <lineage>
        <taxon>Bacteria</taxon>
        <taxon>Bacillati</taxon>
        <taxon>Actinomycetota</taxon>
        <taxon>Actinomycetes</taxon>
        <taxon>Propionibacteriales</taxon>
        <taxon>Nocardioidaceae</taxon>
        <taxon>Nocardioides</taxon>
    </lineage>
</organism>
<dbReference type="InterPro" id="IPR011044">
    <property type="entry name" value="Quino_amine_DH_bsu"/>
</dbReference>
<dbReference type="PROSITE" id="PS51257">
    <property type="entry name" value="PROKAR_LIPOPROTEIN"/>
    <property type="match status" value="1"/>
</dbReference>
<evidence type="ECO:0000256" key="2">
    <source>
        <dbReference type="SAM" id="SignalP"/>
    </source>
</evidence>
<feature type="signal peptide" evidence="2">
    <location>
        <begin position="1"/>
        <end position="24"/>
    </location>
</feature>
<dbReference type="Proteomes" id="UP001596098">
    <property type="component" value="Unassembled WGS sequence"/>
</dbReference>
<evidence type="ECO:0000256" key="1">
    <source>
        <dbReference type="SAM" id="MobiDB-lite"/>
    </source>
</evidence>
<evidence type="ECO:0000313" key="4">
    <source>
        <dbReference type="Proteomes" id="UP001596098"/>
    </source>
</evidence>
<accession>A0ABW1QTC4</accession>